<dbReference type="AlphaFoldDB" id="A0A6V7HAI6"/>
<dbReference type="Pfam" id="PF16033">
    <property type="entry name" value="DUF4789"/>
    <property type="match status" value="1"/>
</dbReference>
<keyword evidence="1" id="KW-0732">Signal</keyword>
<sequence length="201" mass="22513">MKWIIFSIILVTWNYIIFCQDIVFPNDEETSHVSGNAAITERIPVAAPNICPKDMLLYPGDGNKSTWVCDCRPRFLYFPLNNSCYEAYRQGPCPPQNYVVLPKNEAIPKCVKNPCLEDGLVQYNNICYPLRTTGGPCAPDGVIGVNETTFDLECISTHIAPFVIIDPLTKKCPTGSRRNSLGICKTIINFSSDTNKFSIFF</sequence>
<evidence type="ECO:0000313" key="4">
    <source>
        <dbReference type="Proteomes" id="UP000752696"/>
    </source>
</evidence>
<dbReference type="PANTHER" id="PTHR21177:SF4">
    <property type="entry name" value="IP06524P"/>
    <property type="match status" value="1"/>
</dbReference>
<organism evidence="3 4">
    <name type="scientific">Heterotrigona itama</name>
    <dbReference type="NCBI Taxonomy" id="395501"/>
    <lineage>
        <taxon>Eukaryota</taxon>
        <taxon>Metazoa</taxon>
        <taxon>Ecdysozoa</taxon>
        <taxon>Arthropoda</taxon>
        <taxon>Hexapoda</taxon>
        <taxon>Insecta</taxon>
        <taxon>Pterygota</taxon>
        <taxon>Neoptera</taxon>
        <taxon>Endopterygota</taxon>
        <taxon>Hymenoptera</taxon>
        <taxon>Apocrita</taxon>
        <taxon>Aculeata</taxon>
        <taxon>Apoidea</taxon>
        <taxon>Anthophila</taxon>
        <taxon>Apidae</taxon>
        <taxon>Heterotrigona</taxon>
    </lineage>
</organism>
<dbReference type="PANTHER" id="PTHR21177">
    <property type="entry name" value="IP06524P-RELATED"/>
    <property type="match status" value="1"/>
</dbReference>
<feature type="domain" description="DUF4789" evidence="2">
    <location>
        <begin position="51"/>
        <end position="137"/>
    </location>
</feature>
<feature type="chain" id="PRO_5028211772" description="DUF4789 domain-containing protein" evidence="1">
    <location>
        <begin position="20"/>
        <end position="201"/>
    </location>
</feature>
<evidence type="ECO:0000259" key="2">
    <source>
        <dbReference type="Pfam" id="PF16033"/>
    </source>
</evidence>
<accession>A0A6V7HAI6</accession>
<dbReference type="EMBL" id="CAJDYZ010009812">
    <property type="protein sequence ID" value="CAD1477075.1"/>
    <property type="molecule type" value="Genomic_DNA"/>
</dbReference>
<feature type="signal peptide" evidence="1">
    <location>
        <begin position="1"/>
        <end position="19"/>
    </location>
</feature>
<evidence type="ECO:0000313" key="3">
    <source>
        <dbReference type="EMBL" id="CAD1477075.1"/>
    </source>
</evidence>
<proteinExistence type="predicted"/>
<evidence type="ECO:0000256" key="1">
    <source>
        <dbReference type="SAM" id="SignalP"/>
    </source>
</evidence>
<dbReference type="InterPro" id="IPR031993">
    <property type="entry name" value="DUF4789"/>
</dbReference>
<protein>
    <recommendedName>
        <fullName evidence="2">DUF4789 domain-containing protein</fullName>
    </recommendedName>
</protein>
<reference evidence="3" key="1">
    <citation type="submission" date="2020-07" db="EMBL/GenBank/DDBJ databases">
        <authorList>
            <person name="Nazaruddin N."/>
        </authorList>
    </citation>
    <scope>NUCLEOTIDE SEQUENCE</scope>
</reference>
<gene>
    <name evidence="3" type="ORF">MHI_LOCUS708784</name>
</gene>
<name>A0A6V7HAI6_9HYME</name>
<keyword evidence="4" id="KW-1185">Reference proteome</keyword>
<comment type="caution">
    <text evidence="3">The sequence shown here is derived from an EMBL/GenBank/DDBJ whole genome shotgun (WGS) entry which is preliminary data.</text>
</comment>
<dbReference type="Proteomes" id="UP000752696">
    <property type="component" value="Unassembled WGS sequence"/>
</dbReference>
<dbReference type="OrthoDB" id="6338576at2759"/>